<proteinExistence type="inferred from homology"/>
<dbReference type="Gene3D" id="3.90.780.10">
    <property type="entry name" value="5'-Nucleotidase, C-terminal domain"/>
    <property type="match status" value="1"/>
</dbReference>
<feature type="signal peptide" evidence="2">
    <location>
        <begin position="1"/>
        <end position="25"/>
    </location>
</feature>
<dbReference type="GO" id="GO:0009166">
    <property type="term" value="P:nucleotide catabolic process"/>
    <property type="evidence" value="ECO:0007669"/>
    <property type="project" value="InterPro"/>
</dbReference>
<dbReference type="Pfam" id="PF01476">
    <property type="entry name" value="LysM"/>
    <property type="match status" value="1"/>
</dbReference>
<dbReference type="PANTHER" id="PTHR11575:SF24">
    <property type="entry name" value="5'-NUCLEOTIDASE"/>
    <property type="match status" value="1"/>
</dbReference>
<feature type="chain" id="PRO_5039750834" evidence="2">
    <location>
        <begin position="26"/>
        <end position="592"/>
    </location>
</feature>
<accession>A0A839K3U1</accession>
<keyword evidence="1 2" id="KW-0732">Signal</keyword>
<keyword evidence="2" id="KW-0378">Hydrolase</keyword>
<dbReference type="SUPFAM" id="SSF54106">
    <property type="entry name" value="LysM domain"/>
    <property type="match status" value="1"/>
</dbReference>
<dbReference type="InterPro" id="IPR006179">
    <property type="entry name" value="5_nucleotidase/apyrase"/>
</dbReference>
<gene>
    <name evidence="4" type="ORF">H0486_14300</name>
</gene>
<dbReference type="Pfam" id="PF00149">
    <property type="entry name" value="Metallophos"/>
    <property type="match status" value="1"/>
</dbReference>
<dbReference type="Gene3D" id="3.10.350.10">
    <property type="entry name" value="LysM domain"/>
    <property type="match status" value="1"/>
</dbReference>
<dbReference type="SMART" id="SM00257">
    <property type="entry name" value="LysM"/>
    <property type="match status" value="1"/>
</dbReference>
<comment type="caution">
    <text evidence="4">The sequence shown here is derived from an EMBL/GenBank/DDBJ whole genome shotgun (WGS) entry which is preliminary data.</text>
</comment>
<dbReference type="InterPro" id="IPR008334">
    <property type="entry name" value="5'-Nucleotdase_C"/>
</dbReference>
<evidence type="ECO:0000313" key="4">
    <source>
        <dbReference type="EMBL" id="MBB2184048.1"/>
    </source>
</evidence>
<evidence type="ECO:0000256" key="2">
    <source>
        <dbReference type="RuleBase" id="RU362119"/>
    </source>
</evidence>
<organism evidence="4 5">
    <name type="scientific">Variimorphobacter saccharofermentans</name>
    <dbReference type="NCBI Taxonomy" id="2755051"/>
    <lineage>
        <taxon>Bacteria</taxon>
        <taxon>Bacillati</taxon>
        <taxon>Bacillota</taxon>
        <taxon>Clostridia</taxon>
        <taxon>Lachnospirales</taxon>
        <taxon>Lachnospiraceae</taxon>
        <taxon>Variimorphobacter</taxon>
    </lineage>
</organism>
<name>A0A839K3U1_9FIRM</name>
<dbReference type="PRINTS" id="PR01607">
    <property type="entry name" value="APYRASEFAMLY"/>
</dbReference>
<dbReference type="PANTHER" id="PTHR11575">
    <property type="entry name" value="5'-NUCLEOTIDASE-RELATED"/>
    <property type="match status" value="1"/>
</dbReference>
<dbReference type="RefSeq" id="WP_228353646.1">
    <property type="nucleotide sequence ID" value="NZ_JACEGA010000001.1"/>
</dbReference>
<dbReference type="CDD" id="cd00118">
    <property type="entry name" value="LysM"/>
    <property type="match status" value="1"/>
</dbReference>
<dbReference type="InterPro" id="IPR018392">
    <property type="entry name" value="LysM"/>
</dbReference>
<dbReference type="Proteomes" id="UP000574276">
    <property type="component" value="Unassembled WGS sequence"/>
</dbReference>
<dbReference type="SUPFAM" id="SSF56300">
    <property type="entry name" value="Metallo-dependent phosphatases"/>
    <property type="match status" value="1"/>
</dbReference>
<dbReference type="Gene3D" id="3.60.21.10">
    <property type="match status" value="1"/>
</dbReference>
<dbReference type="SUPFAM" id="SSF55816">
    <property type="entry name" value="5'-nucleotidase (syn. UDP-sugar hydrolase), C-terminal domain"/>
    <property type="match status" value="1"/>
</dbReference>
<dbReference type="InterPro" id="IPR029052">
    <property type="entry name" value="Metallo-depent_PP-like"/>
</dbReference>
<dbReference type="InterPro" id="IPR036907">
    <property type="entry name" value="5'-Nucleotdase_C_sf"/>
</dbReference>
<dbReference type="GO" id="GO:0000166">
    <property type="term" value="F:nucleotide binding"/>
    <property type="evidence" value="ECO:0007669"/>
    <property type="project" value="UniProtKB-KW"/>
</dbReference>
<dbReference type="InterPro" id="IPR004843">
    <property type="entry name" value="Calcineurin-like_PHP"/>
</dbReference>
<dbReference type="EMBL" id="JACEGA010000001">
    <property type="protein sequence ID" value="MBB2184048.1"/>
    <property type="molecule type" value="Genomic_DNA"/>
</dbReference>
<keyword evidence="5" id="KW-1185">Reference proteome</keyword>
<reference evidence="4 5" key="1">
    <citation type="submission" date="2020-07" db="EMBL/GenBank/DDBJ databases">
        <title>Characterization and genome sequencing of isolate MD1, a novel member within the family Lachnospiraceae.</title>
        <authorList>
            <person name="Rettenmaier R."/>
            <person name="Di Bello L."/>
            <person name="Zinser C."/>
            <person name="Scheitz K."/>
            <person name="Liebl W."/>
            <person name="Zverlov V."/>
        </authorList>
    </citation>
    <scope>NUCLEOTIDE SEQUENCE [LARGE SCALE GENOMIC DNA]</scope>
    <source>
        <strain evidence="4 5">MD1</strain>
    </source>
</reference>
<sequence>MKHRRRIVSILLMLALVILPFQTVAAGTLPTGQESLAGTTVIMHTNDSHARAVPNSDSGYMGFTAVSALKKSYEAAGAQVILLDAGDTLHGLPFANLVKGESIVKIMNLAGYDAMTPGNHDFNYGSSTLKEISKNMNFPLLSSNIKNKSDNSDFLEDHIIIEKNGVKYGIFGLSTPETAYKTNPKNVTSIEFTNPVEAAKEEVKELEAEGAQVIIALAHLGLDESSEYTSKLVAEKVDGIDLIVDGHSHSVLEAGLTVGDTLIVSTGDYIQNIGVVIIGSDGAMKADLISASEYTGTDKAVDDKATEYQNEQEKLLSEVVGHTSVYLDGIREHVRAGETNLGDFTTDAFRYVTGADVAITNGGGIRASIEIGDISRKDLVTVFPFGNYVVTKKVTGEAILEALELGASTYPEPLGGFLQVSGITYTIDASKLSGKRISDVKVNGVAIDKKAEYLLATNDFIIAGGDGYTMLADFKVENEFGSIEDVLLEYLKEKGTINQESANRIKIVGLNAEVPEVTETPEVTEVPEVTDTEDESSEDSTYVVQKGDNLWKIAVKLFGDAGKWKKIYEWNKDTIKNPNLIYIGQELRIAAE</sequence>
<dbReference type="AlphaFoldDB" id="A0A839K3U1"/>
<dbReference type="PROSITE" id="PS51782">
    <property type="entry name" value="LYSM"/>
    <property type="match status" value="1"/>
</dbReference>
<protein>
    <submittedName>
        <fullName evidence="4">5'-nucleotidase C-terminal domain-containing protein</fullName>
    </submittedName>
</protein>
<dbReference type="Pfam" id="PF02872">
    <property type="entry name" value="5_nucleotid_C"/>
    <property type="match status" value="1"/>
</dbReference>
<evidence type="ECO:0000256" key="1">
    <source>
        <dbReference type="ARBA" id="ARBA00022729"/>
    </source>
</evidence>
<dbReference type="InterPro" id="IPR036779">
    <property type="entry name" value="LysM_dom_sf"/>
</dbReference>
<keyword evidence="2" id="KW-0547">Nucleotide-binding</keyword>
<comment type="similarity">
    <text evidence="2">Belongs to the 5'-nucleotidase family.</text>
</comment>
<feature type="domain" description="LysM" evidence="3">
    <location>
        <begin position="540"/>
        <end position="589"/>
    </location>
</feature>
<evidence type="ECO:0000313" key="5">
    <source>
        <dbReference type="Proteomes" id="UP000574276"/>
    </source>
</evidence>
<evidence type="ECO:0000259" key="3">
    <source>
        <dbReference type="PROSITE" id="PS51782"/>
    </source>
</evidence>
<dbReference type="GO" id="GO:0016787">
    <property type="term" value="F:hydrolase activity"/>
    <property type="evidence" value="ECO:0007669"/>
    <property type="project" value="UniProtKB-KW"/>
</dbReference>